<dbReference type="InterPro" id="IPR036705">
    <property type="entry name" value="Ribosyl_crysJ1_sf"/>
</dbReference>
<evidence type="ECO:0000256" key="1">
    <source>
        <dbReference type="PIRSR" id="PIRSR605502-1"/>
    </source>
</evidence>
<dbReference type="InterPro" id="IPR050792">
    <property type="entry name" value="ADP-ribosylglycohydrolase"/>
</dbReference>
<dbReference type="Gene3D" id="1.10.4080.10">
    <property type="entry name" value="ADP-ribosylation/Crystallin J1"/>
    <property type="match status" value="1"/>
</dbReference>
<feature type="binding site" evidence="1">
    <location>
        <position position="57"/>
    </location>
    <ligand>
        <name>Mg(2+)</name>
        <dbReference type="ChEBI" id="CHEBI:18420"/>
        <label>1</label>
    </ligand>
</feature>
<reference evidence="2 3" key="1">
    <citation type="submission" date="2020-02" db="EMBL/GenBank/DDBJ databases">
        <title>Genome sequences of Thiorhodococcus mannitoliphagus and Thiorhodococcus minor, purple sulfur photosynthetic bacteria in the gammaproteobacterial family, Chromatiaceae.</title>
        <authorList>
            <person name="Aviles F.A."/>
            <person name="Meyer T.E."/>
            <person name="Kyndt J.A."/>
        </authorList>
    </citation>
    <scope>NUCLEOTIDE SEQUENCE [LARGE SCALE GENOMIC DNA]</scope>
    <source>
        <strain evidence="2 3">DSM 11518</strain>
    </source>
</reference>
<keyword evidence="1" id="KW-0479">Metal-binding</keyword>
<dbReference type="SUPFAM" id="SSF101478">
    <property type="entry name" value="ADP-ribosylglycohydrolase"/>
    <property type="match status" value="1"/>
</dbReference>
<keyword evidence="3" id="KW-1185">Reference proteome</keyword>
<dbReference type="AlphaFoldDB" id="A0A6M0K1X7"/>
<keyword evidence="1" id="KW-0460">Magnesium</keyword>
<feature type="binding site" evidence="1">
    <location>
        <position position="265"/>
    </location>
    <ligand>
        <name>Mg(2+)</name>
        <dbReference type="ChEBI" id="CHEBI:18420"/>
        <label>1</label>
    </ligand>
</feature>
<evidence type="ECO:0000313" key="3">
    <source>
        <dbReference type="Proteomes" id="UP000483379"/>
    </source>
</evidence>
<dbReference type="PANTHER" id="PTHR16222">
    <property type="entry name" value="ADP-RIBOSYLGLYCOHYDROLASE"/>
    <property type="match status" value="1"/>
</dbReference>
<organism evidence="2 3">
    <name type="scientific">Thiorhodococcus minor</name>
    <dbReference type="NCBI Taxonomy" id="57489"/>
    <lineage>
        <taxon>Bacteria</taxon>
        <taxon>Pseudomonadati</taxon>
        <taxon>Pseudomonadota</taxon>
        <taxon>Gammaproteobacteria</taxon>
        <taxon>Chromatiales</taxon>
        <taxon>Chromatiaceae</taxon>
        <taxon>Thiorhodococcus</taxon>
    </lineage>
</organism>
<sequence>MSMPTPVDRYRGALTGLAVGDALGVTLEFTQPGGFEPIADMVGGGPFGLAPGHWTDDTSMALCLAESLIECQGLDAADQMRRYLRWRDHGHWSSTGRCFDIGNTVAAALRRFEATGDPYAGSEAPRTAGNGSLMRLAPIPLAFAREPVEAVRCARSMSRTTHGAAEAVDACRYMTALMVGALEGRSKDALLSPYFAPQGVDWTAYPLGGQIDPIAAGRFKERQPPEIRGTGYVAQSLEAALWAFYSAEDFEAGALKAVNLGEDADTTGAIYGQLAGAYYGISAIPERWRGLIVRADEIVQIADELARLGARMR</sequence>
<dbReference type="PANTHER" id="PTHR16222:SF12">
    <property type="entry name" value="ADP-RIBOSYLGLYCOHYDROLASE-RELATED"/>
    <property type="match status" value="1"/>
</dbReference>
<evidence type="ECO:0000313" key="2">
    <source>
        <dbReference type="EMBL" id="NEV63730.1"/>
    </source>
</evidence>
<dbReference type="Pfam" id="PF03747">
    <property type="entry name" value="ADP_ribosyl_GH"/>
    <property type="match status" value="1"/>
</dbReference>
<protein>
    <submittedName>
        <fullName evidence="2">ADP-ribosylglycohydrolase family protein</fullName>
    </submittedName>
</protein>
<comment type="cofactor">
    <cofactor evidence="1">
        <name>Mg(2+)</name>
        <dbReference type="ChEBI" id="CHEBI:18420"/>
    </cofactor>
    <text evidence="1">Binds 2 magnesium ions per subunit.</text>
</comment>
<dbReference type="InterPro" id="IPR005502">
    <property type="entry name" value="Ribosyl_crysJ1"/>
</dbReference>
<proteinExistence type="predicted"/>
<dbReference type="EMBL" id="JAAIJQ010000060">
    <property type="protein sequence ID" value="NEV63730.1"/>
    <property type="molecule type" value="Genomic_DNA"/>
</dbReference>
<comment type="caution">
    <text evidence="2">The sequence shown here is derived from an EMBL/GenBank/DDBJ whole genome shotgun (WGS) entry which is preliminary data.</text>
</comment>
<dbReference type="GO" id="GO:0046872">
    <property type="term" value="F:metal ion binding"/>
    <property type="evidence" value="ECO:0007669"/>
    <property type="project" value="UniProtKB-KW"/>
</dbReference>
<dbReference type="Proteomes" id="UP000483379">
    <property type="component" value="Unassembled WGS sequence"/>
</dbReference>
<feature type="binding site" evidence="1">
    <location>
        <position position="55"/>
    </location>
    <ligand>
        <name>Mg(2+)</name>
        <dbReference type="ChEBI" id="CHEBI:18420"/>
        <label>1</label>
    </ligand>
</feature>
<feature type="binding site" evidence="1">
    <location>
        <position position="266"/>
    </location>
    <ligand>
        <name>Mg(2+)</name>
        <dbReference type="ChEBI" id="CHEBI:18420"/>
        <label>1</label>
    </ligand>
</feature>
<gene>
    <name evidence="2" type="ORF">G3446_17845</name>
</gene>
<dbReference type="GO" id="GO:0016787">
    <property type="term" value="F:hydrolase activity"/>
    <property type="evidence" value="ECO:0007669"/>
    <property type="project" value="UniProtKB-KW"/>
</dbReference>
<name>A0A6M0K1X7_9GAMM</name>
<feature type="binding site" evidence="1">
    <location>
        <position position="263"/>
    </location>
    <ligand>
        <name>Mg(2+)</name>
        <dbReference type="ChEBI" id="CHEBI:18420"/>
        <label>1</label>
    </ligand>
</feature>
<feature type="binding site" evidence="1">
    <location>
        <position position="56"/>
    </location>
    <ligand>
        <name>Mg(2+)</name>
        <dbReference type="ChEBI" id="CHEBI:18420"/>
        <label>1</label>
    </ligand>
</feature>
<dbReference type="RefSeq" id="WP_164454193.1">
    <property type="nucleotide sequence ID" value="NZ_JAAIJQ010000060.1"/>
</dbReference>
<accession>A0A6M0K1X7</accession>
<keyword evidence="2" id="KW-0378">Hydrolase</keyword>